<dbReference type="Proteomes" id="UP001476798">
    <property type="component" value="Unassembled WGS sequence"/>
</dbReference>
<protein>
    <submittedName>
        <fullName evidence="2">Uncharacterized protein</fullName>
    </submittedName>
</protein>
<organism evidence="2 3">
    <name type="scientific">Goodea atripinnis</name>
    <dbReference type="NCBI Taxonomy" id="208336"/>
    <lineage>
        <taxon>Eukaryota</taxon>
        <taxon>Metazoa</taxon>
        <taxon>Chordata</taxon>
        <taxon>Craniata</taxon>
        <taxon>Vertebrata</taxon>
        <taxon>Euteleostomi</taxon>
        <taxon>Actinopterygii</taxon>
        <taxon>Neopterygii</taxon>
        <taxon>Teleostei</taxon>
        <taxon>Neoteleostei</taxon>
        <taxon>Acanthomorphata</taxon>
        <taxon>Ovalentaria</taxon>
        <taxon>Atherinomorphae</taxon>
        <taxon>Cyprinodontiformes</taxon>
        <taxon>Goodeidae</taxon>
        <taxon>Goodea</taxon>
    </lineage>
</organism>
<sequence>MIYHLHEQTGICQTSFVYEFKLKFNMEDSPPVSSNHSSLAAPINSRSAFLLSQSSPRASLLKKHLHGRHRSSAELRPTSTPSPPQAPNSFHTKAYATTRIGSQGEDVPNHKMFIQTPFILSIHVFLRGPSAKEIIFH</sequence>
<evidence type="ECO:0000313" key="3">
    <source>
        <dbReference type="Proteomes" id="UP001476798"/>
    </source>
</evidence>
<feature type="region of interest" description="Disordered" evidence="1">
    <location>
        <begin position="60"/>
        <end position="91"/>
    </location>
</feature>
<accession>A0ABV0Q3H0</accession>
<evidence type="ECO:0000256" key="1">
    <source>
        <dbReference type="SAM" id="MobiDB-lite"/>
    </source>
</evidence>
<dbReference type="EMBL" id="JAHRIO010099430">
    <property type="protein sequence ID" value="MEQ2190325.1"/>
    <property type="molecule type" value="Genomic_DNA"/>
</dbReference>
<evidence type="ECO:0000313" key="2">
    <source>
        <dbReference type="EMBL" id="MEQ2190325.1"/>
    </source>
</evidence>
<name>A0ABV0Q3H0_9TELE</name>
<proteinExistence type="predicted"/>
<feature type="compositionally biased region" description="Basic residues" evidence="1">
    <location>
        <begin position="60"/>
        <end position="70"/>
    </location>
</feature>
<reference evidence="2 3" key="1">
    <citation type="submission" date="2021-06" db="EMBL/GenBank/DDBJ databases">
        <authorList>
            <person name="Palmer J.M."/>
        </authorList>
    </citation>
    <scope>NUCLEOTIDE SEQUENCE [LARGE SCALE GENOMIC DNA]</scope>
    <source>
        <strain evidence="2 3">GA_2019</strain>
        <tissue evidence="2">Muscle</tissue>
    </source>
</reference>
<comment type="caution">
    <text evidence="2">The sequence shown here is derived from an EMBL/GenBank/DDBJ whole genome shotgun (WGS) entry which is preliminary data.</text>
</comment>
<gene>
    <name evidence="2" type="ORF">GOODEAATRI_034593</name>
</gene>
<keyword evidence="3" id="KW-1185">Reference proteome</keyword>